<dbReference type="AlphaFoldDB" id="A0A9P1PUX7"/>
<evidence type="ECO:0000313" key="4">
    <source>
        <dbReference type="Proteomes" id="UP000041356"/>
    </source>
</evidence>
<dbReference type="CDD" id="cd04301">
    <property type="entry name" value="NAT_SF"/>
    <property type="match status" value="1"/>
</dbReference>
<dbReference type="Proteomes" id="UP000041356">
    <property type="component" value="Unassembled WGS sequence"/>
</dbReference>
<dbReference type="PROSITE" id="PS51186">
    <property type="entry name" value="GNAT"/>
    <property type="match status" value="1"/>
</dbReference>
<reference evidence="3 4" key="1">
    <citation type="submission" date="2015-03" db="EMBL/GenBank/DDBJ databases">
        <authorList>
            <consortium name="Pathogen Informatics"/>
            <person name="Murphy D."/>
        </authorList>
    </citation>
    <scope>NUCLEOTIDE SEQUENCE [LARGE SCALE GENOMIC DNA]</scope>
    <source>
        <strain evidence="3 4">IP27818</strain>
    </source>
</reference>
<name>A0A9P1PUX7_YEREN</name>
<evidence type="ECO:0000259" key="2">
    <source>
        <dbReference type="PROSITE" id="PS51186"/>
    </source>
</evidence>
<feature type="domain" description="N-acetyltransferase" evidence="2">
    <location>
        <begin position="1"/>
        <end position="134"/>
    </location>
</feature>
<keyword evidence="3" id="KW-0012">Acyltransferase</keyword>
<dbReference type="EC" id="2.3.1.-" evidence="3"/>
<gene>
    <name evidence="3" type="primary">ysnE</name>
    <name evidence="3" type="ORF">ERS137939_01770</name>
</gene>
<dbReference type="SUPFAM" id="SSF55729">
    <property type="entry name" value="Acyl-CoA N-acyltransferases (Nat)"/>
    <property type="match status" value="1"/>
</dbReference>
<organism evidence="3 4">
    <name type="scientific">Yersinia enterocolitica</name>
    <dbReference type="NCBI Taxonomy" id="630"/>
    <lineage>
        <taxon>Bacteria</taxon>
        <taxon>Pseudomonadati</taxon>
        <taxon>Pseudomonadota</taxon>
        <taxon>Gammaproteobacteria</taxon>
        <taxon>Enterobacterales</taxon>
        <taxon>Yersiniaceae</taxon>
        <taxon>Yersinia</taxon>
    </lineage>
</organism>
<dbReference type="InterPro" id="IPR016181">
    <property type="entry name" value="Acyl_CoA_acyltransferase"/>
</dbReference>
<dbReference type="PANTHER" id="PTHR13947:SF37">
    <property type="entry name" value="LD18367P"/>
    <property type="match status" value="1"/>
</dbReference>
<dbReference type="GO" id="GO:0008080">
    <property type="term" value="F:N-acetyltransferase activity"/>
    <property type="evidence" value="ECO:0007669"/>
    <property type="project" value="InterPro"/>
</dbReference>
<comment type="caution">
    <text evidence="3">The sequence shown here is derived from an EMBL/GenBank/DDBJ whole genome shotgun (WGS) entry which is preliminary data.</text>
</comment>
<dbReference type="EMBL" id="CPZF01000004">
    <property type="protein sequence ID" value="CNF55447.1"/>
    <property type="molecule type" value="Genomic_DNA"/>
</dbReference>
<accession>A0A9P1PUX7</accession>
<evidence type="ECO:0000256" key="1">
    <source>
        <dbReference type="ARBA" id="ARBA00022679"/>
    </source>
</evidence>
<dbReference type="InterPro" id="IPR000182">
    <property type="entry name" value="GNAT_dom"/>
</dbReference>
<sequence length="142" mass="16250">MNQLDAYQSALYPYENNYVESLDSLAQIETFVYVVKYEEGIVGCAILARPKTPYSEIKRVFVSPDYRGQGVAQRLITALLHQANALISKEIHLETGVYQPEAIKLYQRLGFELTSQFGRYEYDPLSVYMMQSLASGRRANHE</sequence>
<dbReference type="InterPro" id="IPR050769">
    <property type="entry name" value="NAT_camello-type"/>
</dbReference>
<evidence type="ECO:0000313" key="3">
    <source>
        <dbReference type="EMBL" id="CNF55447.1"/>
    </source>
</evidence>
<dbReference type="Pfam" id="PF00583">
    <property type="entry name" value="Acetyltransf_1"/>
    <property type="match status" value="1"/>
</dbReference>
<keyword evidence="1 3" id="KW-0808">Transferase</keyword>
<dbReference type="Gene3D" id="3.40.630.30">
    <property type="match status" value="1"/>
</dbReference>
<proteinExistence type="predicted"/>
<protein>
    <submittedName>
        <fullName evidence="3">Histone acetyltransferase HPA2 and acetyltransferase</fullName>
        <ecNumber evidence="3">2.3.1.-</ecNumber>
    </submittedName>
</protein>
<dbReference type="PANTHER" id="PTHR13947">
    <property type="entry name" value="GNAT FAMILY N-ACETYLTRANSFERASE"/>
    <property type="match status" value="1"/>
</dbReference>